<keyword evidence="17" id="KW-1185">Reference proteome</keyword>
<reference evidence="16 17" key="1">
    <citation type="submission" date="2009-01" db="EMBL/GenBank/DDBJ databases">
        <authorList>
            <person name="Fulton L."/>
            <person name="Clifton S."/>
            <person name="Fulton B."/>
            <person name="Xu J."/>
            <person name="Minx P."/>
            <person name="Pepin K.H."/>
            <person name="Johnson M."/>
            <person name="Bhonagiri V."/>
            <person name="Nash W.E."/>
            <person name="Mardis E.R."/>
            <person name="Wilson R.K."/>
        </authorList>
    </citation>
    <scope>NUCLEOTIDE SEQUENCE [LARGE SCALE GENOMIC DNA]</scope>
    <source>
        <strain evidence="16 17">DSM 5476</strain>
    </source>
</reference>
<comment type="catalytic activity">
    <reaction evidence="13 14">
        <text>tRNA(Met) + L-methionine + ATP = L-methionyl-tRNA(Met) + AMP + diphosphate</text>
        <dbReference type="Rhea" id="RHEA:13481"/>
        <dbReference type="Rhea" id="RHEA-COMP:9667"/>
        <dbReference type="Rhea" id="RHEA-COMP:9698"/>
        <dbReference type="ChEBI" id="CHEBI:30616"/>
        <dbReference type="ChEBI" id="CHEBI:33019"/>
        <dbReference type="ChEBI" id="CHEBI:57844"/>
        <dbReference type="ChEBI" id="CHEBI:78442"/>
        <dbReference type="ChEBI" id="CHEBI:78530"/>
        <dbReference type="ChEBI" id="CHEBI:456215"/>
        <dbReference type="EC" id="6.1.1.10"/>
    </reaction>
</comment>
<keyword evidence="10 14" id="KW-0694">RNA-binding</keyword>
<keyword evidence="5 14" id="KW-0963">Cytoplasm</keyword>
<evidence type="ECO:0000256" key="4">
    <source>
        <dbReference type="ARBA" id="ARBA00011738"/>
    </source>
</evidence>
<dbReference type="GO" id="GO:0006431">
    <property type="term" value="P:methionyl-tRNA aminoacylation"/>
    <property type="evidence" value="ECO:0007669"/>
    <property type="project" value="UniProtKB-UniRule"/>
</dbReference>
<dbReference type="Pfam" id="PF19303">
    <property type="entry name" value="Anticodon_3"/>
    <property type="match status" value="1"/>
</dbReference>
<sequence>MCYNKKEIKIDASFGEKELIMKEKFYLTTAIAYASRKPHIGNTYEIVFADAVARFKRMQGYDVHFVTGTDEHGQKVEDLAKESGISPKQYVDSVAGEIKTIWDLMDSTYDTFIRTTDDYHERVVQKIFKKLYDQGDIYKSEYQGLYCVPCESFFTETQLVDGKCPDCGREVVPTKEEAYFFKMSKYQDRLMEYIEQHPDFIQPKSRENEMVNNFLKPGLQDLCVSRTSFTWGVQVDFDPKHVVYVWLDALVNYITAIGYDPEGSSELFEKEWPADLHIIGKDILRFHTIYWPIFLMALDLPLPKQIFGHPWLLSGQDKMSKSVGNVIYADDLVRQFGSVDAVRFYLLSAMPYAQDGSITYENVISRFNSELANTLGNLVNRTVTMVGKYFDGAIPAPTAKAPLDEELSSMAKETVAKFDGQMNALKTSDAIDTVMAFARRCNKYIDETMPWALAKDEAETERLGTVLYNLLEGIRFIAVLLTPFMPTTAEEILTQINAPDSDYASLKEFGGIRAGDKVGQPRVLFGRIDEAKKLAEIQAEIESKLPKKEEKKAEKQQGAPAGIITIDDFAKVSLRVAQIKECEKVAKSDKLLRLILDDGEGSRQVVSGIAKWYSPEELVGKKVIIVANLKPVKLRGVESQGMILAADVEDGAAKVLFVDDSVPAGAKIR</sequence>
<dbReference type="InterPro" id="IPR014758">
    <property type="entry name" value="Met-tRNA_synth"/>
</dbReference>
<dbReference type="PANTHER" id="PTHR43326:SF1">
    <property type="entry name" value="METHIONINE--TRNA LIGASE, MITOCHONDRIAL"/>
    <property type="match status" value="1"/>
</dbReference>
<comment type="caution">
    <text evidence="16">The sequence shown here is derived from an EMBL/GenBank/DDBJ whole genome shotgun (WGS) entry which is preliminary data.</text>
</comment>
<dbReference type="CDD" id="cd00814">
    <property type="entry name" value="MetRS_core"/>
    <property type="match status" value="1"/>
</dbReference>
<evidence type="ECO:0000256" key="8">
    <source>
        <dbReference type="ARBA" id="ARBA00022741"/>
    </source>
</evidence>
<keyword evidence="14" id="KW-0479">Metal-binding</keyword>
<evidence type="ECO:0000256" key="6">
    <source>
        <dbReference type="ARBA" id="ARBA00022555"/>
    </source>
</evidence>
<evidence type="ECO:0000256" key="1">
    <source>
        <dbReference type="ARBA" id="ARBA00003314"/>
    </source>
</evidence>
<dbReference type="InterPro" id="IPR015413">
    <property type="entry name" value="Methionyl/Leucyl_tRNA_Synth"/>
</dbReference>
<comment type="similarity">
    <text evidence="3 14">Belongs to the class-I aminoacyl-tRNA synthetase family. MetG type 2A subfamily.</text>
</comment>
<feature type="binding site" evidence="14">
    <location>
        <position position="167"/>
    </location>
    <ligand>
        <name>Zn(2+)</name>
        <dbReference type="ChEBI" id="CHEBI:29105"/>
    </ligand>
</feature>
<keyword evidence="14" id="KW-0862">Zinc</keyword>
<dbReference type="NCBIfam" id="TIGR00398">
    <property type="entry name" value="metG"/>
    <property type="match status" value="1"/>
</dbReference>
<dbReference type="SUPFAM" id="SSF50249">
    <property type="entry name" value="Nucleic acid-binding proteins"/>
    <property type="match status" value="1"/>
</dbReference>
<keyword evidence="12 14" id="KW-0030">Aminoacyl-tRNA synthetase</keyword>
<dbReference type="GO" id="GO:0005524">
    <property type="term" value="F:ATP binding"/>
    <property type="evidence" value="ECO:0007669"/>
    <property type="project" value="UniProtKB-UniRule"/>
</dbReference>
<dbReference type="GO" id="GO:0046872">
    <property type="term" value="F:metal ion binding"/>
    <property type="evidence" value="ECO:0007669"/>
    <property type="project" value="UniProtKB-KW"/>
</dbReference>
<reference evidence="16 17" key="2">
    <citation type="submission" date="2009-02" db="EMBL/GenBank/DDBJ databases">
        <title>Draft genome sequence of Clostridium methylpentosum (DSM 5476).</title>
        <authorList>
            <person name="Sudarsanam P."/>
            <person name="Ley R."/>
            <person name="Guruge J."/>
            <person name="Turnbaugh P.J."/>
            <person name="Mahowald M."/>
            <person name="Liep D."/>
            <person name="Gordon J."/>
        </authorList>
    </citation>
    <scope>NUCLEOTIDE SEQUENCE [LARGE SCALE GENOMIC DNA]</scope>
    <source>
        <strain evidence="16 17">DSM 5476</strain>
    </source>
</reference>
<evidence type="ECO:0000256" key="13">
    <source>
        <dbReference type="ARBA" id="ARBA00047364"/>
    </source>
</evidence>
<keyword evidence="11 14" id="KW-0648">Protein biosynthesis</keyword>
<feature type="binding site" evidence="14">
    <location>
        <position position="164"/>
    </location>
    <ligand>
        <name>Zn(2+)</name>
        <dbReference type="ChEBI" id="CHEBI:29105"/>
    </ligand>
</feature>
<evidence type="ECO:0000256" key="3">
    <source>
        <dbReference type="ARBA" id="ARBA00006590"/>
    </source>
</evidence>
<feature type="short sequence motif" description="'KMSKS' region" evidence="14">
    <location>
        <begin position="318"/>
        <end position="322"/>
    </location>
</feature>
<feature type="short sequence motif" description="'HIGH' region" evidence="14">
    <location>
        <begin position="32"/>
        <end position="42"/>
    </location>
</feature>
<comment type="subcellular location">
    <subcellularLocation>
        <location evidence="2 14">Cytoplasm</location>
    </subcellularLocation>
</comment>
<evidence type="ECO:0000256" key="10">
    <source>
        <dbReference type="ARBA" id="ARBA00022884"/>
    </source>
</evidence>
<evidence type="ECO:0000256" key="5">
    <source>
        <dbReference type="ARBA" id="ARBA00022490"/>
    </source>
</evidence>
<evidence type="ECO:0000256" key="12">
    <source>
        <dbReference type="ARBA" id="ARBA00023146"/>
    </source>
</evidence>
<keyword evidence="7 14" id="KW-0436">Ligase</keyword>
<dbReference type="SUPFAM" id="SSF52374">
    <property type="entry name" value="Nucleotidylyl transferase"/>
    <property type="match status" value="1"/>
</dbReference>
<dbReference type="NCBIfam" id="NF008900">
    <property type="entry name" value="PRK12267.1"/>
    <property type="match status" value="1"/>
</dbReference>
<comment type="subunit">
    <text evidence="4 14">Homodimer.</text>
</comment>
<dbReference type="PANTHER" id="PTHR43326">
    <property type="entry name" value="METHIONYL-TRNA SYNTHETASE"/>
    <property type="match status" value="1"/>
</dbReference>
<comment type="caution">
    <text evidence="14">Lacks conserved residue(s) required for the propagation of feature annotation.</text>
</comment>
<dbReference type="CDD" id="cd07957">
    <property type="entry name" value="Anticodon_Ia_Met"/>
    <property type="match status" value="1"/>
</dbReference>
<dbReference type="GO" id="GO:0004825">
    <property type="term" value="F:methionine-tRNA ligase activity"/>
    <property type="evidence" value="ECO:0007669"/>
    <property type="project" value="UniProtKB-UniRule"/>
</dbReference>
<dbReference type="GO" id="GO:0005737">
    <property type="term" value="C:cytoplasm"/>
    <property type="evidence" value="ECO:0007669"/>
    <property type="project" value="UniProtKB-SubCell"/>
</dbReference>
<dbReference type="InterPro" id="IPR009080">
    <property type="entry name" value="tRNAsynth_Ia_anticodon-bd"/>
</dbReference>
<dbReference type="PROSITE" id="PS50886">
    <property type="entry name" value="TRBD"/>
    <property type="match status" value="1"/>
</dbReference>
<dbReference type="AlphaFoldDB" id="C0E9F0"/>
<accession>C0E9F0</accession>
<keyword evidence="6 14" id="KW-0820">tRNA-binding</keyword>
<feature type="domain" description="TRNA-binding" evidence="15">
    <location>
        <begin position="568"/>
        <end position="669"/>
    </location>
</feature>
<dbReference type="InterPro" id="IPR004495">
    <property type="entry name" value="Met-tRNA-synth_bsu_C"/>
</dbReference>
<dbReference type="Gene3D" id="2.170.220.10">
    <property type="match status" value="1"/>
</dbReference>
<dbReference type="InterPro" id="IPR014729">
    <property type="entry name" value="Rossmann-like_a/b/a_fold"/>
</dbReference>
<keyword evidence="9 14" id="KW-0067">ATP-binding</keyword>
<dbReference type="FunFam" id="1.10.730.10:FF:000026">
    <property type="entry name" value="Methionine--tRNA ligase"/>
    <property type="match status" value="1"/>
</dbReference>
<gene>
    <name evidence="14 16" type="primary">metG</name>
    <name evidence="16" type="ORF">CLOSTMETH_00449</name>
</gene>
<dbReference type="GO" id="GO:0000049">
    <property type="term" value="F:tRNA binding"/>
    <property type="evidence" value="ECO:0007669"/>
    <property type="project" value="UniProtKB-UniRule"/>
</dbReference>
<feature type="binding site" evidence="14">
    <location>
        <position position="150"/>
    </location>
    <ligand>
        <name>Zn(2+)</name>
        <dbReference type="ChEBI" id="CHEBI:29105"/>
    </ligand>
</feature>
<dbReference type="EC" id="6.1.1.10" evidence="14"/>
<name>C0E9F0_9FIRM</name>
<dbReference type="FunFam" id="2.40.50.140:FF:000042">
    <property type="entry name" value="Methionine--tRNA ligase"/>
    <property type="match status" value="1"/>
</dbReference>
<dbReference type="CDD" id="cd02800">
    <property type="entry name" value="tRNA_bind_EcMetRS_like"/>
    <property type="match status" value="1"/>
</dbReference>
<proteinExistence type="inferred from homology"/>
<dbReference type="Pfam" id="PF09334">
    <property type="entry name" value="tRNA-synt_1g"/>
    <property type="match status" value="2"/>
</dbReference>
<dbReference type="EMBL" id="ACEC01000020">
    <property type="protein sequence ID" value="EEG31860.1"/>
    <property type="molecule type" value="Genomic_DNA"/>
</dbReference>
<comment type="function">
    <text evidence="1 14">Is required not only for elongation of protein synthesis but also for the initiation of all mRNA translation through initiator tRNA(fMet) aminoacylation.</text>
</comment>
<feature type="binding site" evidence="14">
    <location>
        <position position="147"/>
    </location>
    <ligand>
        <name>Zn(2+)</name>
        <dbReference type="ChEBI" id="CHEBI:29105"/>
    </ligand>
</feature>
<dbReference type="InterPro" id="IPR041872">
    <property type="entry name" value="Anticodon_Met"/>
</dbReference>
<dbReference type="SUPFAM" id="SSF47323">
    <property type="entry name" value="Anticodon-binding domain of a subclass of class I aminoacyl-tRNA synthetases"/>
    <property type="match status" value="1"/>
</dbReference>
<protein>
    <recommendedName>
        <fullName evidence="14">Methionine--tRNA ligase</fullName>
        <ecNumber evidence="14">6.1.1.10</ecNumber>
    </recommendedName>
    <alternativeName>
        <fullName evidence="14">Methionyl-tRNA synthetase</fullName>
        <shortName evidence="14">MetRS</shortName>
    </alternativeName>
</protein>
<dbReference type="FunFam" id="2.170.220.10:FF:000002">
    <property type="entry name" value="Methionine--tRNA ligase"/>
    <property type="match status" value="1"/>
</dbReference>
<evidence type="ECO:0000256" key="14">
    <source>
        <dbReference type="HAMAP-Rule" id="MF_01228"/>
    </source>
</evidence>
<dbReference type="Gene3D" id="1.10.730.10">
    <property type="entry name" value="Isoleucyl-tRNA Synthetase, Domain 1"/>
    <property type="match status" value="1"/>
</dbReference>
<evidence type="ECO:0000313" key="17">
    <source>
        <dbReference type="Proteomes" id="UP000003340"/>
    </source>
</evidence>
<dbReference type="HAMAP" id="MF_01228">
    <property type="entry name" value="Met_tRNA_synth_type2"/>
    <property type="match status" value="1"/>
</dbReference>
<dbReference type="Proteomes" id="UP000003340">
    <property type="component" value="Unassembled WGS sequence"/>
</dbReference>
<dbReference type="STRING" id="537013.CLOSTMETH_00449"/>
<evidence type="ECO:0000256" key="2">
    <source>
        <dbReference type="ARBA" id="ARBA00004496"/>
    </source>
</evidence>
<dbReference type="NCBIfam" id="TIGR00399">
    <property type="entry name" value="metG_C_term"/>
    <property type="match status" value="1"/>
</dbReference>
<dbReference type="InterPro" id="IPR012340">
    <property type="entry name" value="NA-bd_OB-fold"/>
</dbReference>
<evidence type="ECO:0000313" key="16">
    <source>
        <dbReference type="EMBL" id="EEG31860.1"/>
    </source>
</evidence>
<evidence type="ECO:0000256" key="9">
    <source>
        <dbReference type="ARBA" id="ARBA00022840"/>
    </source>
</evidence>
<dbReference type="HOGENOM" id="CLU_009710_9_4_9"/>
<dbReference type="Pfam" id="PF01588">
    <property type="entry name" value="tRNA_bind"/>
    <property type="match status" value="1"/>
</dbReference>
<organism evidence="16 17">
    <name type="scientific">[Clostridium] methylpentosum DSM 5476</name>
    <dbReference type="NCBI Taxonomy" id="537013"/>
    <lineage>
        <taxon>Bacteria</taxon>
        <taxon>Bacillati</taxon>
        <taxon>Bacillota</taxon>
        <taxon>Clostridia</taxon>
        <taxon>Eubacteriales</taxon>
        <taxon>Oscillospiraceae</taxon>
        <taxon>Oscillospiraceae incertae sedis</taxon>
    </lineage>
</organism>
<evidence type="ECO:0000256" key="7">
    <source>
        <dbReference type="ARBA" id="ARBA00022598"/>
    </source>
</evidence>
<dbReference type="Gene3D" id="3.40.50.620">
    <property type="entry name" value="HUPs"/>
    <property type="match status" value="1"/>
</dbReference>
<comment type="cofactor">
    <cofactor evidence="14">
        <name>Zn(2+)</name>
        <dbReference type="ChEBI" id="CHEBI:29105"/>
    </cofactor>
    <text evidence="14">Binds 1 zinc ion per subunit.</text>
</comment>
<dbReference type="InterPro" id="IPR033911">
    <property type="entry name" value="MetRS_core"/>
</dbReference>
<dbReference type="InterPro" id="IPR002547">
    <property type="entry name" value="tRNA-bd_dom"/>
</dbReference>
<dbReference type="Gene3D" id="2.40.50.140">
    <property type="entry name" value="Nucleic acid-binding proteins"/>
    <property type="match status" value="1"/>
</dbReference>
<dbReference type="PRINTS" id="PR01041">
    <property type="entry name" value="TRNASYNTHMET"/>
</dbReference>
<dbReference type="InterPro" id="IPR023457">
    <property type="entry name" value="Met-tRNA_synth_2"/>
</dbReference>
<evidence type="ECO:0000256" key="11">
    <source>
        <dbReference type="ARBA" id="ARBA00022917"/>
    </source>
</evidence>
<dbReference type="eggNOG" id="COG0143">
    <property type="taxonomic scope" value="Bacteria"/>
</dbReference>
<evidence type="ECO:0000259" key="15">
    <source>
        <dbReference type="PROSITE" id="PS50886"/>
    </source>
</evidence>
<keyword evidence="8 14" id="KW-0547">Nucleotide-binding</keyword>